<dbReference type="EMBL" id="ML992671">
    <property type="protein sequence ID" value="KAF2213144.1"/>
    <property type="molecule type" value="Genomic_DNA"/>
</dbReference>
<reference evidence="2" key="1">
    <citation type="journal article" date="2020" name="Stud. Mycol.">
        <title>101 Dothideomycetes genomes: a test case for predicting lifestyles and emergence of pathogens.</title>
        <authorList>
            <person name="Haridas S."/>
            <person name="Albert R."/>
            <person name="Binder M."/>
            <person name="Bloem J."/>
            <person name="Labutti K."/>
            <person name="Salamov A."/>
            <person name="Andreopoulos B."/>
            <person name="Baker S."/>
            <person name="Barry K."/>
            <person name="Bills G."/>
            <person name="Bluhm B."/>
            <person name="Cannon C."/>
            <person name="Castanera R."/>
            <person name="Culley D."/>
            <person name="Daum C."/>
            <person name="Ezra D."/>
            <person name="Gonzalez J."/>
            <person name="Henrissat B."/>
            <person name="Kuo A."/>
            <person name="Liang C."/>
            <person name="Lipzen A."/>
            <person name="Lutzoni F."/>
            <person name="Magnuson J."/>
            <person name="Mondo S."/>
            <person name="Nolan M."/>
            <person name="Ohm R."/>
            <person name="Pangilinan J."/>
            <person name="Park H.-J."/>
            <person name="Ramirez L."/>
            <person name="Alfaro M."/>
            <person name="Sun H."/>
            <person name="Tritt A."/>
            <person name="Yoshinaga Y."/>
            <person name="Zwiers L.-H."/>
            <person name="Turgeon B."/>
            <person name="Goodwin S."/>
            <person name="Spatafora J."/>
            <person name="Crous P."/>
            <person name="Grigoriev I."/>
        </authorList>
    </citation>
    <scope>NUCLEOTIDE SEQUENCE</scope>
    <source>
        <strain evidence="2">SCOH1-5</strain>
    </source>
</reference>
<name>A0A6A6FIQ1_9PEZI</name>
<feature type="compositionally biased region" description="Low complexity" evidence="1">
    <location>
        <begin position="44"/>
        <end position="66"/>
    </location>
</feature>
<proteinExistence type="predicted"/>
<evidence type="ECO:0000313" key="3">
    <source>
        <dbReference type="Proteomes" id="UP000799539"/>
    </source>
</evidence>
<evidence type="ECO:0000313" key="2">
    <source>
        <dbReference type="EMBL" id="KAF2213144.1"/>
    </source>
</evidence>
<protein>
    <submittedName>
        <fullName evidence="2">Uncharacterized protein</fullName>
    </submittedName>
</protein>
<feature type="compositionally biased region" description="Polar residues" evidence="1">
    <location>
        <begin position="30"/>
        <end position="43"/>
    </location>
</feature>
<dbReference type="AlphaFoldDB" id="A0A6A6FIQ1"/>
<sequence>MASDKVVNKLDALFSLTPLRTTFRERHQRSASASQNWSKSDQYTTLSTSSSSRHSHHSSSYSATVSPCDVPTPIGEKHSPVIIVDSASPTDTDWSAKYRGTSKYSKLAVASPILSATPFEHPGTALFDDTRERFRNGISTLDNLLRYMEAYGPRRCKDFRRGIDSLLDNLVAMAKWLVGYLETAKTAAETSNSSWTKSAVVGLRVDLHQYSWKIMKLTMLLKEGGSRHGLRNHSI</sequence>
<dbReference type="Proteomes" id="UP000799539">
    <property type="component" value="Unassembled WGS sequence"/>
</dbReference>
<evidence type="ECO:0000256" key="1">
    <source>
        <dbReference type="SAM" id="MobiDB-lite"/>
    </source>
</evidence>
<gene>
    <name evidence="2" type="ORF">CERZMDRAFT_105877</name>
</gene>
<organism evidence="2 3">
    <name type="scientific">Cercospora zeae-maydis SCOH1-5</name>
    <dbReference type="NCBI Taxonomy" id="717836"/>
    <lineage>
        <taxon>Eukaryota</taxon>
        <taxon>Fungi</taxon>
        <taxon>Dikarya</taxon>
        <taxon>Ascomycota</taxon>
        <taxon>Pezizomycotina</taxon>
        <taxon>Dothideomycetes</taxon>
        <taxon>Dothideomycetidae</taxon>
        <taxon>Mycosphaerellales</taxon>
        <taxon>Mycosphaerellaceae</taxon>
        <taxon>Cercospora</taxon>
    </lineage>
</organism>
<accession>A0A6A6FIQ1</accession>
<feature type="region of interest" description="Disordered" evidence="1">
    <location>
        <begin position="25"/>
        <end position="67"/>
    </location>
</feature>
<keyword evidence="3" id="KW-1185">Reference proteome</keyword>
<dbReference type="OrthoDB" id="3640708at2759"/>